<keyword evidence="2" id="KW-0732">Signal</keyword>
<organism evidence="4 5">
    <name type="scientific">Psilopogon haemacephalus</name>
    <name type="common">coppersmith barbet</name>
    <dbReference type="NCBI Taxonomy" id="2585815"/>
    <lineage>
        <taxon>Eukaryota</taxon>
        <taxon>Metazoa</taxon>
        <taxon>Chordata</taxon>
        <taxon>Craniata</taxon>
        <taxon>Vertebrata</taxon>
        <taxon>Euteleostomi</taxon>
        <taxon>Archelosauria</taxon>
        <taxon>Archosauria</taxon>
        <taxon>Dinosauria</taxon>
        <taxon>Saurischia</taxon>
        <taxon>Theropoda</taxon>
        <taxon>Coelurosauria</taxon>
        <taxon>Aves</taxon>
        <taxon>Neognathae</taxon>
        <taxon>Neoaves</taxon>
        <taxon>Telluraves</taxon>
        <taxon>Coraciimorphae</taxon>
        <taxon>Piciformes</taxon>
        <taxon>Megalaimidae</taxon>
        <taxon>Psilopogon</taxon>
    </lineage>
</organism>
<evidence type="ECO:0000259" key="3">
    <source>
        <dbReference type="SMART" id="SM00198"/>
    </source>
</evidence>
<evidence type="ECO:0000256" key="1">
    <source>
        <dbReference type="ARBA" id="ARBA00009923"/>
    </source>
</evidence>
<feature type="signal peptide" evidence="2">
    <location>
        <begin position="1"/>
        <end position="20"/>
    </location>
</feature>
<feature type="non-terminal residue" evidence="4">
    <location>
        <position position="1"/>
    </location>
</feature>
<dbReference type="Proteomes" id="UP000574528">
    <property type="component" value="Unassembled WGS sequence"/>
</dbReference>
<feature type="non-terminal residue" evidence="4">
    <location>
        <position position="259"/>
    </location>
</feature>
<dbReference type="InterPro" id="IPR014044">
    <property type="entry name" value="CAP_dom"/>
</dbReference>
<dbReference type="InterPro" id="IPR002413">
    <property type="entry name" value="V5_allergen-like"/>
</dbReference>
<dbReference type="Gene3D" id="3.40.33.10">
    <property type="entry name" value="CAP"/>
    <property type="match status" value="1"/>
</dbReference>
<feature type="chain" id="PRO_5029849159" evidence="2">
    <location>
        <begin position="21"/>
        <end position="259"/>
    </location>
</feature>
<evidence type="ECO:0000256" key="2">
    <source>
        <dbReference type="SAM" id="SignalP"/>
    </source>
</evidence>
<keyword evidence="5" id="KW-1185">Reference proteome</keyword>
<sequence length="259" mass="29147">MRRWLVSLWAVWAALRAAGGQETSLPSIRNKIFIRDCVQVHNDLRSQVQPTASNMRYMTWDIALSRTARAWAKKCRPDHNIYLHEHHQCHPNFTSIGENIWAGNHRAFTVATAVQAWYNEVKSYNFATQTCTKDCSHYTQVVWDHSYKIGCAVTYCKEVAGIPNAANFVCNYSPSGNLPRQPYIEGKPCNNCGIGDTCENNLCINVVFLCSLTDYPGWYPPWDVDSGCDVACIILIVVRVLLLILSPLAAHFIKACCSA</sequence>
<name>A0A7K9C3M0_9PICI</name>
<evidence type="ECO:0000313" key="4">
    <source>
        <dbReference type="EMBL" id="NXG46629.1"/>
    </source>
</evidence>
<feature type="domain" description="SCP" evidence="3">
    <location>
        <begin position="32"/>
        <end position="180"/>
    </location>
</feature>
<dbReference type="OrthoDB" id="43654at2759"/>
<reference evidence="4 5" key="1">
    <citation type="submission" date="2019-09" db="EMBL/GenBank/DDBJ databases">
        <title>Bird 10,000 Genomes (B10K) Project - Family phase.</title>
        <authorList>
            <person name="Zhang G."/>
        </authorList>
    </citation>
    <scope>NUCLEOTIDE SEQUENCE [LARGE SCALE GENOMIC DNA]</scope>
    <source>
        <strain evidence="4">B10K-DU-001-24</strain>
        <tissue evidence="4">Muscle</tissue>
    </source>
</reference>
<accession>A0A7K9C3M0</accession>
<dbReference type="EMBL" id="VWZI01010901">
    <property type="protein sequence ID" value="NXG46629.1"/>
    <property type="molecule type" value="Genomic_DNA"/>
</dbReference>
<dbReference type="PRINTS" id="PR00837">
    <property type="entry name" value="V5TPXLIKE"/>
</dbReference>
<dbReference type="PRINTS" id="PR00838">
    <property type="entry name" value="V5ALLERGEN"/>
</dbReference>
<dbReference type="AlphaFoldDB" id="A0A7K9C3M0"/>
<dbReference type="SUPFAM" id="SSF55797">
    <property type="entry name" value="PR-1-like"/>
    <property type="match status" value="1"/>
</dbReference>
<proteinExistence type="inferred from homology"/>
<gene>
    <name evidence="4" type="primary">Glipr1l2</name>
    <name evidence="4" type="ORF">PSIHAE_R01091</name>
</gene>
<dbReference type="InterPro" id="IPR035940">
    <property type="entry name" value="CAP_sf"/>
</dbReference>
<protein>
    <submittedName>
        <fullName evidence="4">GRPL2 protein</fullName>
    </submittedName>
</protein>
<evidence type="ECO:0000313" key="5">
    <source>
        <dbReference type="Proteomes" id="UP000574528"/>
    </source>
</evidence>
<dbReference type="Pfam" id="PF00188">
    <property type="entry name" value="CAP"/>
    <property type="match status" value="1"/>
</dbReference>
<dbReference type="SMART" id="SM00198">
    <property type="entry name" value="SCP"/>
    <property type="match status" value="1"/>
</dbReference>
<comment type="similarity">
    <text evidence="1">Belongs to the CRISP family.</text>
</comment>
<dbReference type="PANTHER" id="PTHR10334">
    <property type="entry name" value="CYSTEINE-RICH SECRETORY PROTEIN-RELATED"/>
    <property type="match status" value="1"/>
</dbReference>
<comment type="caution">
    <text evidence="4">The sequence shown here is derived from an EMBL/GenBank/DDBJ whole genome shotgun (WGS) entry which is preliminary data.</text>
</comment>
<dbReference type="InterPro" id="IPR001283">
    <property type="entry name" value="CRISP-related"/>
</dbReference>